<organism evidence="2 3">
    <name type="scientific">Streptomyces luomodiensis</name>
    <dbReference type="NCBI Taxonomy" id="3026192"/>
    <lineage>
        <taxon>Bacteria</taxon>
        <taxon>Bacillati</taxon>
        <taxon>Actinomycetota</taxon>
        <taxon>Actinomycetes</taxon>
        <taxon>Kitasatosporales</taxon>
        <taxon>Streptomycetaceae</taxon>
        <taxon>Streptomyces</taxon>
    </lineage>
</organism>
<dbReference type="EMBL" id="CP117522">
    <property type="protein sequence ID" value="WNE99661.1"/>
    <property type="molecule type" value="Genomic_DNA"/>
</dbReference>
<feature type="compositionally biased region" description="Basic and acidic residues" evidence="1">
    <location>
        <begin position="187"/>
        <end position="197"/>
    </location>
</feature>
<evidence type="ECO:0000313" key="3">
    <source>
        <dbReference type="Proteomes" id="UP001305606"/>
    </source>
</evidence>
<dbReference type="Proteomes" id="UP001305606">
    <property type="component" value="Chromosome"/>
</dbReference>
<keyword evidence="3" id="KW-1185">Reference proteome</keyword>
<accession>A0ABY9V4T7</accession>
<gene>
    <name evidence="2" type="ORF">PS467_32195</name>
</gene>
<proteinExistence type="predicted"/>
<sequence>MQGQWSHGDAYYRCRFPEEYALANRVHHPRNIYLRESWITVPLDSWLATVFLPHRLDDTIDLMATTAAAPEPESAAVAAAREAIADCDAKLATHRAALEAGADPTLVTQWIAETQTRRARAEAELRTASKGPGTRMSRDEIARLVRSISDLTTVIQQAEAEDKAEIYRLLGLRLTYAPAQATVHAEVTLDPKNDKSPRSTNNRGEMVRVRGGT</sequence>
<evidence type="ECO:0000256" key="1">
    <source>
        <dbReference type="SAM" id="MobiDB-lite"/>
    </source>
</evidence>
<evidence type="ECO:0000313" key="2">
    <source>
        <dbReference type="EMBL" id="WNE99661.1"/>
    </source>
</evidence>
<protein>
    <submittedName>
        <fullName evidence="2">Uncharacterized protein</fullName>
    </submittedName>
</protein>
<feature type="region of interest" description="Disordered" evidence="1">
    <location>
        <begin position="187"/>
        <end position="213"/>
    </location>
</feature>
<reference evidence="2 3" key="1">
    <citation type="submission" date="2023-02" db="EMBL/GenBank/DDBJ databases">
        <title>Streptomyces sp. SCA4-21 with antifungal activity against Fusarium oxysporum f. sp. cubense, Streptomyces sp. SCA2-17 with antifungal activity against Fusarium oxysporum f. sp. cubense.</title>
        <authorList>
            <person name="Qi D."/>
        </authorList>
    </citation>
    <scope>NUCLEOTIDE SEQUENCE [LARGE SCALE GENOMIC DNA]</scope>
    <source>
        <strain evidence="2 3">SCA4-21</strain>
    </source>
</reference>
<name>A0ABY9V4T7_9ACTN</name>